<organism evidence="3 4">
    <name type="scientific">Spinacia oleracea</name>
    <name type="common">Spinach</name>
    <dbReference type="NCBI Taxonomy" id="3562"/>
    <lineage>
        <taxon>Eukaryota</taxon>
        <taxon>Viridiplantae</taxon>
        <taxon>Streptophyta</taxon>
        <taxon>Embryophyta</taxon>
        <taxon>Tracheophyta</taxon>
        <taxon>Spermatophyta</taxon>
        <taxon>Magnoliopsida</taxon>
        <taxon>eudicotyledons</taxon>
        <taxon>Gunneridae</taxon>
        <taxon>Pentapetalae</taxon>
        <taxon>Caryophyllales</taxon>
        <taxon>Chenopodiaceae</taxon>
        <taxon>Chenopodioideae</taxon>
        <taxon>Anserineae</taxon>
        <taxon>Spinacia</taxon>
    </lineage>
</organism>
<feature type="region of interest" description="Disordered" evidence="1">
    <location>
        <begin position="295"/>
        <end position="323"/>
    </location>
</feature>
<feature type="compositionally biased region" description="Basic and acidic residues" evidence="1">
    <location>
        <begin position="396"/>
        <end position="405"/>
    </location>
</feature>
<accession>A0ABM3QWQ2</accession>
<evidence type="ECO:0000313" key="3">
    <source>
        <dbReference type="Proteomes" id="UP000813463"/>
    </source>
</evidence>
<dbReference type="Pfam" id="PF03732">
    <property type="entry name" value="Retrotrans_gag"/>
    <property type="match status" value="1"/>
</dbReference>
<feature type="compositionally biased region" description="Basic and acidic residues" evidence="1">
    <location>
        <begin position="671"/>
        <end position="681"/>
    </location>
</feature>
<evidence type="ECO:0000313" key="4">
    <source>
        <dbReference type="RefSeq" id="XP_056687789.1"/>
    </source>
</evidence>
<feature type="domain" description="Retrotransposon gag" evidence="2">
    <location>
        <begin position="165"/>
        <end position="255"/>
    </location>
</feature>
<dbReference type="Gene3D" id="2.40.70.10">
    <property type="entry name" value="Acid Proteases"/>
    <property type="match status" value="1"/>
</dbReference>
<feature type="region of interest" description="Disordered" evidence="1">
    <location>
        <begin position="1"/>
        <end position="97"/>
    </location>
</feature>
<protein>
    <recommendedName>
        <fullName evidence="2">Retrotransposon gag domain-containing protein</fullName>
    </recommendedName>
</protein>
<dbReference type="InterPro" id="IPR021109">
    <property type="entry name" value="Peptidase_aspartic_dom_sf"/>
</dbReference>
<feature type="compositionally biased region" description="Basic residues" evidence="1">
    <location>
        <begin position="39"/>
        <end position="49"/>
    </location>
</feature>
<reference evidence="3" key="1">
    <citation type="journal article" date="2021" name="Nat. Commun.">
        <title>Genomic analyses provide insights into spinach domestication and the genetic basis of agronomic traits.</title>
        <authorList>
            <person name="Cai X."/>
            <person name="Sun X."/>
            <person name="Xu C."/>
            <person name="Sun H."/>
            <person name="Wang X."/>
            <person name="Ge C."/>
            <person name="Zhang Z."/>
            <person name="Wang Q."/>
            <person name="Fei Z."/>
            <person name="Jiao C."/>
            <person name="Wang Q."/>
        </authorList>
    </citation>
    <scope>NUCLEOTIDE SEQUENCE [LARGE SCALE GENOMIC DNA]</scope>
    <source>
        <strain evidence="3">cv. Varoflay</strain>
    </source>
</reference>
<proteinExistence type="predicted"/>
<evidence type="ECO:0000259" key="2">
    <source>
        <dbReference type="Pfam" id="PF03732"/>
    </source>
</evidence>
<feature type="compositionally biased region" description="Polar residues" evidence="1">
    <location>
        <begin position="59"/>
        <end position="70"/>
    </location>
</feature>
<dbReference type="PANTHER" id="PTHR33223">
    <property type="entry name" value="CCHC-TYPE DOMAIN-CONTAINING PROTEIN"/>
    <property type="match status" value="1"/>
</dbReference>
<dbReference type="CDD" id="cd00303">
    <property type="entry name" value="retropepsin_like"/>
    <property type="match status" value="1"/>
</dbReference>
<feature type="region of interest" description="Disordered" evidence="1">
    <location>
        <begin position="600"/>
        <end position="681"/>
    </location>
</feature>
<dbReference type="PANTHER" id="PTHR33223:SF10">
    <property type="entry name" value="AMINOTRANSFERASE-LIKE PLANT MOBILE DOMAIN-CONTAINING PROTEIN"/>
    <property type="match status" value="1"/>
</dbReference>
<dbReference type="RefSeq" id="XP_056687789.1">
    <property type="nucleotide sequence ID" value="XM_056831811.1"/>
</dbReference>
<feature type="compositionally biased region" description="Basic and acidic residues" evidence="1">
    <location>
        <begin position="612"/>
        <end position="633"/>
    </location>
</feature>
<name>A0ABM3QWQ2_SPIOL</name>
<keyword evidence="3" id="KW-1185">Reference proteome</keyword>
<feature type="region of interest" description="Disordered" evidence="1">
    <location>
        <begin position="380"/>
        <end position="405"/>
    </location>
</feature>
<sequence>MEREYMGYATEGRTATEWFETPSPTPQARLSGASDHTRIRSSVHSRLRPSVHDRLGSPSIPNRQTEASGQSRRRRRSDRTPSPLHAPEQSHRGNSMSDGIRARLGKRIMTPASSPFSNDIVMEEIPKVRLPAHLTFSGITDPRDHVISYEQQMFLSPYSEACCCKYFPTTLTGVAGEWFRSLPKGSIKSWKKLKKRFCVQFVSNNRPERTTTELTSIQQERDESLRDFMARFMKESTNIPNLQPDVAIFALKHALREGKFRDKLSMKNPSKIADVLQMADAFIRTEEFNKAAARLRNPLDTRDTKMNQSKPEGNSRKGKEKWKLPDKLRSNPLRRNKNKWCEFHDDFGHTTEECNSLKDNIEDLIRRGYLKQYLLDRRTERKEKEKARPGKIQEQAQRRVHETEGQKKKPILVVFGGQRSGHASKQHLRALSHRVNFSTIGENQPTPPNMTFTADDCLGTQYKHDDPLVIEMDLNNHNVHRVLVDGGSAVNIIFRNCFEQLILEGEESLTKVSYPLIGFNGSAAIPRGKITLPVTIGQGLAARNVREEFLVMDCNSVYNVIMGRTMIHKIQEVPSTYHQMMMYVSDAGFAERIKGDQEVASSTCHTAIRKPKLGDSPRDEDEKSSPPKEENDAKRRKAGPSSLRPELGAPNRFDPVAEGSQRHFRMVGSRYARDRSGDDLS</sequence>
<evidence type="ECO:0000256" key="1">
    <source>
        <dbReference type="SAM" id="MobiDB-lite"/>
    </source>
</evidence>
<dbReference type="InterPro" id="IPR005162">
    <property type="entry name" value="Retrotrans_gag_dom"/>
</dbReference>
<gene>
    <name evidence="4" type="primary">LOC110792715</name>
</gene>
<feature type="compositionally biased region" description="Basic and acidic residues" evidence="1">
    <location>
        <begin position="313"/>
        <end position="323"/>
    </location>
</feature>
<dbReference type="Proteomes" id="UP000813463">
    <property type="component" value="Chromosome 1"/>
</dbReference>
<reference evidence="4" key="2">
    <citation type="submission" date="2025-08" db="UniProtKB">
        <authorList>
            <consortium name="RefSeq"/>
        </authorList>
    </citation>
    <scope>IDENTIFICATION</scope>
    <source>
        <tissue evidence="4">Leaf</tissue>
    </source>
</reference>
<dbReference type="GeneID" id="110792715"/>